<name>A0ABQ5G7I8_9ASTR</name>
<accession>A0ABQ5G7I8</accession>
<evidence type="ECO:0000313" key="1">
    <source>
        <dbReference type="EMBL" id="GJT71496.1"/>
    </source>
</evidence>
<sequence>MKGLCRKSNQSQSIQRSRPNWLFDIDALTNSINYNPVVAGNQFNGNAGTKVCDNAGKARVETEPRINQEKDASVNSTNNINTVSPTVNAASIEDNVVDENIIYGCVDDPNIPDLEEIGRFSDAKDDGAEADMTNLDTHIPASLIPITRIHKDHPLNQVIGNLQLATQTRQIDNNIGGILCKKKTVVANSTIEAEYVAASSYCGQVLWIQNQLLDYGDSNEKKLIQMIKIHTDKNIADLLTKAFDKGIGVNAGDSKLMLLGINLLLLEKVNAARHNLLLLVVS</sequence>
<comment type="caution">
    <text evidence="1">The sequence shown here is derived from an EMBL/GenBank/DDBJ whole genome shotgun (WGS) entry which is preliminary data.</text>
</comment>
<proteinExistence type="predicted"/>
<reference evidence="1" key="1">
    <citation type="journal article" date="2022" name="Int. J. Mol. Sci.">
        <title>Draft Genome of Tanacetum Coccineum: Genomic Comparison of Closely Related Tanacetum-Family Plants.</title>
        <authorList>
            <person name="Yamashiro T."/>
            <person name="Shiraishi A."/>
            <person name="Nakayama K."/>
            <person name="Satake H."/>
        </authorList>
    </citation>
    <scope>NUCLEOTIDE SEQUENCE</scope>
</reference>
<dbReference type="Proteomes" id="UP001151760">
    <property type="component" value="Unassembled WGS sequence"/>
</dbReference>
<keyword evidence="2" id="KW-1185">Reference proteome</keyword>
<evidence type="ECO:0000313" key="2">
    <source>
        <dbReference type="Proteomes" id="UP001151760"/>
    </source>
</evidence>
<gene>
    <name evidence="1" type="ORF">Tco_1030782</name>
</gene>
<protein>
    <submittedName>
        <fullName evidence="1">Uncharacterized protein</fullName>
    </submittedName>
</protein>
<organism evidence="1 2">
    <name type="scientific">Tanacetum coccineum</name>
    <dbReference type="NCBI Taxonomy" id="301880"/>
    <lineage>
        <taxon>Eukaryota</taxon>
        <taxon>Viridiplantae</taxon>
        <taxon>Streptophyta</taxon>
        <taxon>Embryophyta</taxon>
        <taxon>Tracheophyta</taxon>
        <taxon>Spermatophyta</taxon>
        <taxon>Magnoliopsida</taxon>
        <taxon>eudicotyledons</taxon>
        <taxon>Gunneridae</taxon>
        <taxon>Pentapetalae</taxon>
        <taxon>asterids</taxon>
        <taxon>campanulids</taxon>
        <taxon>Asterales</taxon>
        <taxon>Asteraceae</taxon>
        <taxon>Asteroideae</taxon>
        <taxon>Anthemideae</taxon>
        <taxon>Anthemidinae</taxon>
        <taxon>Tanacetum</taxon>
    </lineage>
</organism>
<reference evidence="1" key="2">
    <citation type="submission" date="2022-01" db="EMBL/GenBank/DDBJ databases">
        <authorList>
            <person name="Yamashiro T."/>
            <person name="Shiraishi A."/>
            <person name="Satake H."/>
            <person name="Nakayama K."/>
        </authorList>
    </citation>
    <scope>NUCLEOTIDE SEQUENCE</scope>
</reference>
<dbReference type="EMBL" id="BQNB010018172">
    <property type="protein sequence ID" value="GJT71496.1"/>
    <property type="molecule type" value="Genomic_DNA"/>
</dbReference>